<dbReference type="KEGG" id="cid:P73_0076"/>
<reference evidence="1 2" key="1">
    <citation type="journal article" date="2014" name="Int. J. Syst. Evol. Microbiol.">
        <title>Celeribacter indicus sp. nov., a polycyclic aromatic hydrocarbon-degrading bacterium from deep-sea sediment and reclassification of Huaishuia halophila as Celeribacter halophilus comb. nov.</title>
        <authorList>
            <person name="Lai Q."/>
            <person name="Cao J."/>
            <person name="Yuan J."/>
            <person name="Li F."/>
            <person name="Shao Z."/>
        </authorList>
    </citation>
    <scope>NUCLEOTIDE SEQUENCE [LARGE SCALE GENOMIC DNA]</scope>
    <source>
        <strain evidence="1">P73</strain>
    </source>
</reference>
<dbReference type="EMBL" id="CP004393">
    <property type="protein sequence ID" value="AJE44791.1"/>
    <property type="molecule type" value="Genomic_DNA"/>
</dbReference>
<dbReference type="AlphaFoldDB" id="A0A0B5DVK5"/>
<proteinExistence type="predicted"/>
<accession>A0A0B5DVK5</accession>
<protein>
    <submittedName>
        <fullName evidence="1">Uncharacterized protein</fullName>
    </submittedName>
</protein>
<evidence type="ECO:0000313" key="2">
    <source>
        <dbReference type="Proteomes" id="UP000031521"/>
    </source>
</evidence>
<organism evidence="1 2">
    <name type="scientific">Celeribacter indicus</name>
    <dbReference type="NCBI Taxonomy" id="1208324"/>
    <lineage>
        <taxon>Bacteria</taxon>
        <taxon>Pseudomonadati</taxon>
        <taxon>Pseudomonadota</taxon>
        <taxon>Alphaproteobacteria</taxon>
        <taxon>Rhodobacterales</taxon>
        <taxon>Roseobacteraceae</taxon>
        <taxon>Celeribacter</taxon>
    </lineage>
</organism>
<name>A0A0B5DVK5_9RHOB</name>
<evidence type="ECO:0000313" key="1">
    <source>
        <dbReference type="EMBL" id="AJE44791.1"/>
    </source>
</evidence>
<sequence length="122" mass="12995">MTMPAVLAAAATLSAEAVARELTQDERERIAHLVALELRDAETALFEWPDVDIPEAGTEFVDYCGWVNGRNAYGAYAGFVSFSVWLLVQEGTIIDMQIPAGPGSGGVPSLDALCVESGYGRS</sequence>
<keyword evidence="2" id="KW-1185">Reference proteome</keyword>
<gene>
    <name evidence="1" type="ORF">P73_0076</name>
</gene>
<dbReference type="Proteomes" id="UP000031521">
    <property type="component" value="Chromosome"/>
</dbReference>
<dbReference type="HOGENOM" id="CLU_2022566_0_0_5"/>